<comment type="caution">
    <text evidence="1">The sequence shown here is derived from an EMBL/GenBank/DDBJ whole genome shotgun (WGS) entry which is preliminary data.</text>
</comment>
<organism evidence="1 2">
    <name type="scientific">Parachitinimonas caeni</name>
    <dbReference type="NCBI Taxonomy" id="3031301"/>
    <lineage>
        <taxon>Bacteria</taxon>
        <taxon>Pseudomonadati</taxon>
        <taxon>Pseudomonadota</taxon>
        <taxon>Betaproteobacteria</taxon>
        <taxon>Neisseriales</taxon>
        <taxon>Chitinibacteraceae</taxon>
        <taxon>Parachitinimonas</taxon>
    </lineage>
</organism>
<name>A0ABT7DZ09_9NEIS</name>
<dbReference type="NCBIfam" id="TIGR01863">
    <property type="entry name" value="cas_Csd1"/>
    <property type="match status" value="1"/>
</dbReference>
<reference evidence="1" key="1">
    <citation type="submission" date="2023-03" db="EMBL/GenBank/DDBJ databases">
        <title>Chitinimonas shenzhenensis gen. nov., sp. nov., a novel member of family Burkholderiaceae isolated from activated sludge collected in Shen Zhen, China.</title>
        <authorList>
            <person name="Wang X."/>
        </authorList>
    </citation>
    <scope>NUCLEOTIDE SEQUENCE</scope>
    <source>
        <strain evidence="1">DQS-5</strain>
    </source>
</reference>
<gene>
    <name evidence="1" type="primary">cas8c</name>
    <name evidence="1" type="ORF">PZA18_14685</name>
</gene>
<dbReference type="EMBL" id="JARRAF010000017">
    <property type="protein sequence ID" value="MDK2125300.1"/>
    <property type="molecule type" value="Genomic_DNA"/>
</dbReference>
<proteinExistence type="predicted"/>
<evidence type="ECO:0000313" key="1">
    <source>
        <dbReference type="EMBL" id="MDK2125300.1"/>
    </source>
</evidence>
<dbReference type="RefSeq" id="WP_284101612.1">
    <property type="nucleotide sequence ID" value="NZ_JARRAF010000017.1"/>
</dbReference>
<dbReference type="Proteomes" id="UP001172778">
    <property type="component" value="Unassembled WGS sequence"/>
</dbReference>
<accession>A0ABT7DZ09</accession>
<keyword evidence="2" id="KW-1185">Reference proteome</keyword>
<sequence length="586" mass="64998">MILQALDDYYRRRAAHPDPTRRLAPIGLVDQAIGYLIVIDRSGQLVQLRKTGELRGKKHEPGVFLVPRGKDKTSGIEANLLWQSAEYVLGVDIQGNPERAAAQHQAFRNRLQALEEPAASDAGLRAVLTFLDHLPDRELAKLQAQALWLEIIEAKVKPNLTFELNDDEYHGLICQRPAILQSLAGASDSDDAEQRLCLVRGVPDTIARLHPPIKGVWEAQTSGAKIVSFNLSAFDSYGKGQGDNAPVGNIAAQTYTTALNAMLASGSPNRVQVADASTVFWADNDDPIMTHAFRAVVDDPDRNVSRVAELYAAIHKGSYQGDLGQTRFHVLALAPNAARIAIRDYQCLPLAELAQRIVQHFDDLALTHGSHEPDHLPLFRLLVSLVVQGKADNIPPRLGGDVLRAILTGGVYPMQMIQLAVLRCRAERKITYARAAAIKAWLNRHQRTHNTQEKEFKPMLDLDNTQPGYRLGRLFAALEKVQEEAQPGINATIRDRFCGAASSTPASVFPTLMRLLPHHLAKLNRGRSINLERLISEIVFGLGSRFPAHLTLVDQGSFWLGYYQQRQELFTKHTPSDTENTNQEEN</sequence>
<dbReference type="Pfam" id="PF09709">
    <property type="entry name" value="Cas_Csd1"/>
    <property type="match status" value="1"/>
</dbReference>
<evidence type="ECO:0000313" key="2">
    <source>
        <dbReference type="Proteomes" id="UP001172778"/>
    </source>
</evidence>
<dbReference type="CDD" id="cd09757">
    <property type="entry name" value="Cas8c_I-C"/>
    <property type="match status" value="1"/>
</dbReference>
<protein>
    <submittedName>
        <fullName evidence="1">Type I-C CRISPR-associated protein Cas8c/Csd1</fullName>
    </submittedName>
</protein>
<dbReference type="InterPro" id="IPR010144">
    <property type="entry name" value="CRISPR-assoc_prot_Csd1-typ"/>
</dbReference>